<accession>A0A151NS32</accession>
<dbReference type="Gene3D" id="1.10.10.60">
    <property type="entry name" value="Homeodomain-like"/>
    <property type="match status" value="1"/>
</dbReference>
<evidence type="ECO:0000313" key="5">
    <source>
        <dbReference type="Proteomes" id="UP000050525"/>
    </source>
</evidence>
<evidence type="ECO:0000256" key="1">
    <source>
        <dbReference type="ARBA" id="ARBA00022801"/>
    </source>
</evidence>
<sequence length="783" mass="89186">MNSTLCVLPAAVVARPANPPSYTRSMKTLKHNLEEQVAPYFHQLQQITTLPLLQFPDRRLVQYDSGKLEALSVLLQKLKSEGHRVLILTQMTLMLDILEQFLNFHFLTYIRVEEYASCEQHLESLNLSIRKGQSRSYREQINTFNRDKRIFCAILSSHSPSAGVSCVEADAAVFYDIDLDPLMDAKAQEWCHRLERGRDIHVYRLVSSNSIEEMLLKNGTKHLIREVAASGNDNPMAFLTQALGIEQGKEDPRKYAQETRYELRADITSELPDARNSVASSQLKELVDFMDRLLPIEKYALNFLELFYASTDPEKQKANEDLKNAKIKWELRQIKELKGREEKMQYEEEEELLTYTRQDAYNMEYIYEGPDGQMEIMPLWTPLTLPEDHDDTYIDSVLCLMYDRTPISESKLPPLYNRMKQERQHLDPSGKSKRHHHGKMATPPPSLFGRVNLRLLKMRQKGKGERNKLLLRRRACFAKLLPAFVRSATEAGQDSPEWQISEDRALLQAVKQLLQLPLNLAIVSLAQTPNWDLVSDVVNTCSQAYRSSKQCQNRFVNLVIAREEVKKMNGHLHTKQTSAQDQNSAHVQLYMSHFDLMTMAARKRSSPDKTLNNWDKPASITEAASPCMEPKAKVKKTLTENQVGKGADPQETQQQTIQQAQVHSPARVQTQTCLPAFQLKALRQIQTVKAVQVPLADLSVVSVPATTVPSLGVATLPSLLPEISSAEINDPLRQPQKAPEAQIVDGEENLLCSTGSALATQYPRQQMLMSRLVRLLQQWLHLK</sequence>
<dbReference type="InterPro" id="IPR049730">
    <property type="entry name" value="SNF2/RAD54-like_C"/>
</dbReference>
<dbReference type="AlphaFoldDB" id="A0A151NS32"/>
<dbReference type="EMBL" id="AKHW03002185">
    <property type="protein sequence ID" value="KYO39553.1"/>
    <property type="molecule type" value="Genomic_DNA"/>
</dbReference>
<dbReference type="GO" id="GO:0016787">
    <property type="term" value="F:hydrolase activity"/>
    <property type="evidence" value="ECO:0007669"/>
    <property type="project" value="UniProtKB-KW"/>
</dbReference>
<dbReference type="SMART" id="SM00717">
    <property type="entry name" value="SANT"/>
    <property type="match status" value="1"/>
</dbReference>
<dbReference type="STRING" id="8496.A0A151NS32"/>
<dbReference type="SUPFAM" id="SSF52540">
    <property type="entry name" value="P-loop containing nucleoside triphosphate hydrolases"/>
    <property type="match status" value="1"/>
</dbReference>
<dbReference type="PANTHER" id="PTHR46459:SF1">
    <property type="entry name" value="E1A-BINDING PROTEIN P400"/>
    <property type="match status" value="1"/>
</dbReference>
<protein>
    <recommendedName>
        <fullName evidence="3">Myb-like domain-containing protein</fullName>
    </recommendedName>
</protein>
<evidence type="ECO:0000313" key="4">
    <source>
        <dbReference type="EMBL" id="KYO39553.1"/>
    </source>
</evidence>
<dbReference type="GO" id="GO:0006281">
    <property type="term" value="P:DNA repair"/>
    <property type="evidence" value="ECO:0007669"/>
    <property type="project" value="TreeGrafter"/>
</dbReference>
<dbReference type="InterPro" id="IPR001005">
    <property type="entry name" value="SANT/Myb"/>
</dbReference>
<keyword evidence="5" id="KW-1185">Reference proteome</keyword>
<name>A0A151NS32_ALLMI</name>
<dbReference type="GO" id="GO:0035267">
    <property type="term" value="C:NuA4 histone acetyltransferase complex"/>
    <property type="evidence" value="ECO:0007669"/>
    <property type="project" value="TreeGrafter"/>
</dbReference>
<dbReference type="Proteomes" id="UP000050525">
    <property type="component" value="Unassembled WGS sequence"/>
</dbReference>
<evidence type="ECO:0000256" key="2">
    <source>
        <dbReference type="SAM" id="MobiDB-lite"/>
    </source>
</evidence>
<dbReference type="InterPro" id="IPR027417">
    <property type="entry name" value="P-loop_NTPase"/>
</dbReference>
<dbReference type="CDD" id="cd00167">
    <property type="entry name" value="SANT"/>
    <property type="match status" value="1"/>
</dbReference>
<dbReference type="PANTHER" id="PTHR46459">
    <property type="entry name" value="E1A-BINDING PROTEIN P400-RELATED"/>
    <property type="match status" value="1"/>
</dbReference>
<feature type="domain" description="Myb-like" evidence="3">
    <location>
        <begin position="498"/>
        <end position="559"/>
    </location>
</feature>
<proteinExistence type="predicted"/>
<dbReference type="Gene3D" id="3.40.50.300">
    <property type="entry name" value="P-loop containing nucleotide triphosphate hydrolases"/>
    <property type="match status" value="1"/>
</dbReference>
<evidence type="ECO:0000259" key="3">
    <source>
        <dbReference type="PROSITE" id="PS50090"/>
    </source>
</evidence>
<gene>
    <name evidence="4" type="ORF">Y1Q_0018641</name>
</gene>
<dbReference type="PROSITE" id="PS50090">
    <property type="entry name" value="MYB_LIKE"/>
    <property type="match status" value="1"/>
</dbReference>
<reference evidence="4 5" key="1">
    <citation type="journal article" date="2012" name="Genome Biol.">
        <title>Sequencing three crocodilian genomes to illuminate the evolution of archosaurs and amniotes.</title>
        <authorList>
            <person name="St John J.A."/>
            <person name="Braun E.L."/>
            <person name="Isberg S.R."/>
            <person name="Miles L.G."/>
            <person name="Chong A.Y."/>
            <person name="Gongora J."/>
            <person name="Dalzell P."/>
            <person name="Moran C."/>
            <person name="Bed'hom B."/>
            <person name="Abzhanov A."/>
            <person name="Burgess S.C."/>
            <person name="Cooksey A.M."/>
            <person name="Castoe T.A."/>
            <person name="Crawford N.G."/>
            <person name="Densmore L.D."/>
            <person name="Drew J.C."/>
            <person name="Edwards S.V."/>
            <person name="Faircloth B.C."/>
            <person name="Fujita M.K."/>
            <person name="Greenwold M.J."/>
            <person name="Hoffmann F.G."/>
            <person name="Howard J.M."/>
            <person name="Iguchi T."/>
            <person name="Janes D.E."/>
            <person name="Khan S.Y."/>
            <person name="Kohno S."/>
            <person name="de Koning A.J."/>
            <person name="Lance S.L."/>
            <person name="McCarthy F.M."/>
            <person name="McCormack J.E."/>
            <person name="Merchant M.E."/>
            <person name="Peterson D.G."/>
            <person name="Pollock D.D."/>
            <person name="Pourmand N."/>
            <person name="Raney B.J."/>
            <person name="Roessler K.A."/>
            <person name="Sanford J.R."/>
            <person name="Sawyer R.H."/>
            <person name="Schmidt C.J."/>
            <person name="Triplett E.W."/>
            <person name="Tuberville T.D."/>
            <person name="Venegas-Anaya M."/>
            <person name="Howard J.T."/>
            <person name="Jarvis E.D."/>
            <person name="Guillette L.J.Jr."/>
            <person name="Glenn T.C."/>
            <person name="Green R.E."/>
            <person name="Ray D.A."/>
        </authorList>
    </citation>
    <scope>NUCLEOTIDE SEQUENCE [LARGE SCALE GENOMIC DNA]</scope>
    <source>
        <strain evidence="4">KSC_2009_1</strain>
    </source>
</reference>
<organism evidence="4 5">
    <name type="scientific">Alligator mississippiensis</name>
    <name type="common">American alligator</name>
    <dbReference type="NCBI Taxonomy" id="8496"/>
    <lineage>
        <taxon>Eukaryota</taxon>
        <taxon>Metazoa</taxon>
        <taxon>Chordata</taxon>
        <taxon>Craniata</taxon>
        <taxon>Vertebrata</taxon>
        <taxon>Euteleostomi</taxon>
        <taxon>Archelosauria</taxon>
        <taxon>Archosauria</taxon>
        <taxon>Crocodylia</taxon>
        <taxon>Alligatoridae</taxon>
        <taxon>Alligatorinae</taxon>
        <taxon>Alligator</taxon>
    </lineage>
</organism>
<dbReference type="CDD" id="cd18793">
    <property type="entry name" value="SF2_C_SNF"/>
    <property type="match status" value="1"/>
</dbReference>
<comment type="caution">
    <text evidence="4">The sequence shown here is derived from an EMBL/GenBank/DDBJ whole genome shotgun (WGS) entry which is preliminary data.</text>
</comment>
<dbReference type="GO" id="GO:0000812">
    <property type="term" value="C:Swr1 complex"/>
    <property type="evidence" value="ECO:0007669"/>
    <property type="project" value="TreeGrafter"/>
</dbReference>
<dbReference type="GO" id="GO:0003682">
    <property type="term" value="F:chromatin binding"/>
    <property type="evidence" value="ECO:0007669"/>
    <property type="project" value="TreeGrafter"/>
</dbReference>
<feature type="region of interest" description="Disordered" evidence="2">
    <location>
        <begin position="422"/>
        <end position="444"/>
    </location>
</feature>
<keyword evidence="1" id="KW-0378">Hydrolase</keyword>